<dbReference type="EMBL" id="JAPDRN010000145">
    <property type="protein sequence ID" value="KAJ9618123.1"/>
    <property type="molecule type" value="Genomic_DNA"/>
</dbReference>
<keyword evidence="6" id="KW-1133">Transmembrane helix</keyword>
<dbReference type="PANTHER" id="PTHR46300">
    <property type="entry name" value="P450, PUTATIVE (EUROFUNG)-RELATED-RELATED"/>
    <property type="match status" value="1"/>
</dbReference>
<sequence>MGIRELMGVPGQDQETWLRIQVPVVLLCCIVGFPVFWVLLDYVRILRLRQRMPPGPFPLPLVGNFFAIPKIKPWIHFEQWAEYYGNPMTTIWNGHRPIIVCNDIWSISDLLDKRAAIYSSRARMVVMGDCLNQSDSNQVNLVYGDRWRLHRRIMHTAVGSQAVRNYRSFQSDESKVLARDLYEKPYDMVMAIERYSCSTVSVIGWGRRIDRVNDYVAQAALGFMEGVDYIIPGLFIMEAIPALFTLPRWVYPLPSKILESAKKFQRYFYALSKEATESKADNFAKRLLRDQEQMGLRDEEVAAMTANLIGGGVDTTSSSTLSFVLAMCVFRDVQQRAQEEIDSVVGQERSPDWSDETSLPYVKALVSEVLRWRTVTILGGIPHAPIQDDEYKGYFIPKDTSITGNVWAIHRNPREFPEPDAFRPERFLNGLERPYPNKQGHNAFGWGRRQCSGQPLAEQGLFITIARLLWAFDIKPGLDEEGNEVKLDIFAYTKSENMRPEPFKARFIPRSEEIKRVLLDDARIARESLRQYDGETKLTVENTAQAI</sequence>
<evidence type="ECO:0000256" key="1">
    <source>
        <dbReference type="ARBA" id="ARBA00010617"/>
    </source>
</evidence>
<evidence type="ECO:0000256" key="5">
    <source>
        <dbReference type="PIRSR" id="PIRSR602401-1"/>
    </source>
</evidence>
<organism evidence="7 8">
    <name type="scientific">Knufia peltigerae</name>
    <dbReference type="NCBI Taxonomy" id="1002370"/>
    <lineage>
        <taxon>Eukaryota</taxon>
        <taxon>Fungi</taxon>
        <taxon>Dikarya</taxon>
        <taxon>Ascomycota</taxon>
        <taxon>Pezizomycotina</taxon>
        <taxon>Eurotiomycetes</taxon>
        <taxon>Chaetothyriomycetidae</taxon>
        <taxon>Chaetothyriales</taxon>
        <taxon>Trichomeriaceae</taxon>
        <taxon>Knufia</taxon>
    </lineage>
</organism>
<evidence type="ECO:0000313" key="8">
    <source>
        <dbReference type="Proteomes" id="UP001172681"/>
    </source>
</evidence>
<keyword evidence="2 5" id="KW-0479">Metal-binding</keyword>
<evidence type="ECO:0008006" key="9">
    <source>
        <dbReference type="Google" id="ProtNLM"/>
    </source>
</evidence>
<keyword evidence="8" id="KW-1185">Reference proteome</keyword>
<keyword evidence="4 5" id="KW-0408">Iron</keyword>
<evidence type="ECO:0000256" key="2">
    <source>
        <dbReference type="ARBA" id="ARBA00022723"/>
    </source>
</evidence>
<accession>A0AA38XS18</accession>
<evidence type="ECO:0000256" key="3">
    <source>
        <dbReference type="ARBA" id="ARBA00023002"/>
    </source>
</evidence>
<keyword evidence="6" id="KW-0472">Membrane</keyword>
<dbReference type="Pfam" id="PF00067">
    <property type="entry name" value="p450"/>
    <property type="match status" value="1"/>
</dbReference>
<dbReference type="Proteomes" id="UP001172681">
    <property type="component" value="Unassembled WGS sequence"/>
</dbReference>
<gene>
    <name evidence="7" type="ORF">H2204_013170</name>
</gene>
<dbReference type="CDD" id="cd11065">
    <property type="entry name" value="CYP64-like"/>
    <property type="match status" value="1"/>
</dbReference>
<dbReference type="InterPro" id="IPR036396">
    <property type="entry name" value="Cyt_P450_sf"/>
</dbReference>
<comment type="similarity">
    <text evidence="1">Belongs to the cytochrome P450 family.</text>
</comment>
<reference evidence="7" key="1">
    <citation type="submission" date="2022-10" db="EMBL/GenBank/DDBJ databases">
        <title>Culturing micro-colonial fungi from biological soil crusts in the Mojave desert and describing Neophaeococcomyces mojavensis, and introducing the new genera and species Taxawa tesnikishii.</title>
        <authorList>
            <person name="Kurbessoian T."/>
            <person name="Stajich J.E."/>
        </authorList>
    </citation>
    <scope>NUCLEOTIDE SEQUENCE</scope>
    <source>
        <strain evidence="7">TK_35</strain>
    </source>
</reference>
<dbReference type="AlphaFoldDB" id="A0AA38XS18"/>
<dbReference type="InterPro" id="IPR002401">
    <property type="entry name" value="Cyt_P450_E_grp-I"/>
</dbReference>
<dbReference type="InterPro" id="IPR001128">
    <property type="entry name" value="Cyt_P450"/>
</dbReference>
<comment type="caution">
    <text evidence="7">The sequence shown here is derived from an EMBL/GenBank/DDBJ whole genome shotgun (WGS) entry which is preliminary data.</text>
</comment>
<dbReference type="GO" id="GO:0004497">
    <property type="term" value="F:monooxygenase activity"/>
    <property type="evidence" value="ECO:0007669"/>
    <property type="project" value="InterPro"/>
</dbReference>
<keyword evidence="5" id="KW-0349">Heme</keyword>
<feature type="transmembrane region" description="Helical" evidence="6">
    <location>
        <begin position="20"/>
        <end position="43"/>
    </location>
</feature>
<feature type="binding site" description="axial binding residue" evidence="5">
    <location>
        <position position="451"/>
    </location>
    <ligand>
        <name>heme</name>
        <dbReference type="ChEBI" id="CHEBI:30413"/>
    </ligand>
    <ligandPart>
        <name>Fe</name>
        <dbReference type="ChEBI" id="CHEBI:18248"/>
    </ligandPart>
</feature>
<dbReference type="PANTHER" id="PTHR46300:SF4">
    <property type="entry name" value="CYTOCHROME P450 98A3"/>
    <property type="match status" value="1"/>
</dbReference>
<dbReference type="GO" id="GO:0005506">
    <property type="term" value="F:iron ion binding"/>
    <property type="evidence" value="ECO:0007669"/>
    <property type="project" value="InterPro"/>
</dbReference>
<dbReference type="InterPro" id="IPR050364">
    <property type="entry name" value="Cytochrome_P450_fung"/>
</dbReference>
<keyword evidence="3" id="KW-0560">Oxidoreductase</keyword>
<keyword evidence="6" id="KW-0812">Transmembrane</keyword>
<dbReference type="PRINTS" id="PR00463">
    <property type="entry name" value="EP450I"/>
</dbReference>
<dbReference type="GO" id="GO:0016705">
    <property type="term" value="F:oxidoreductase activity, acting on paired donors, with incorporation or reduction of molecular oxygen"/>
    <property type="evidence" value="ECO:0007669"/>
    <property type="project" value="InterPro"/>
</dbReference>
<dbReference type="PRINTS" id="PR00385">
    <property type="entry name" value="P450"/>
</dbReference>
<comment type="cofactor">
    <cofactor evidence="5">
        <name>heme</name>
        <dbReference type="ChEBI" id="CHEBI:30413"/>
    </cofactor>
</comment>
<evidence type="ECO:0000313" key="7">
    <source>
        <dbReference type="EMBL" id="KAJ9618123.1"/>
    </source>
</evidence>
<evidence type="ECO:0000256" key="4">
    <source>
        <dbReference type="ARBA" id="ARBA00023004"/>
    </source>
</evidence>
<dbReference type="SUPFAM" id="SSF48264">
    <property type="entry name" value="Cytochrome P450"/>
    <property type="match status" value="1"/>
</dbReference>
<dbReference type="Gene3D" id="1.10.630.10">
    <property type="entry name" value="Cytochrome P450"/>
    <property type="match status" value="1"/>
</dbReference>
<proteinExistence type="inferred from homology"/>
<protein>
    <recommendedName>
        <fullName evidence="9">Cytochrome P450</fullName>
    </recommendedName>
</protein>
<evidence type="ECO:0000256" key="6">
    <source>
        <dbReference type="SAM" id="Phobius"/>
    </source>
</evidence>
<name>A0AA38XS18_9EURO</name>
<dbReference type="GO" id="GO:0020037">
    <property type="term" value="F:heme binding"/>
    <property type="evidence" value="ECO:0007669"/>
    <property type="project" value="InterPro"/>
</dbReference>